<sequence>MDLRKIKKLIELVEESGVAELEIQEGEESVRISRHSSAAPAPIHYSVPQAAPAPHAAPAPQQESAPAQSAEPEMSGHIIRSPMVGTFYAAPSPGAKDFVQVGQQVKAGDVLCIVEAMKMMNQIESDVTGTVKAILVSNGEPVEYDEPMFIIE</sequence>
<dbReference type="NCBIfam" id="TIGR00531">
    <property type="entry name" value="BCCP"/>
    <property type="match status" value="1"/>
</dbReference>
<evidence type="ECO:0000259" key="11">
    <source>
        <dbReference type="PROSITE" id="PS50968"/>
    </source>
</evidence>
<dbReference type="InterPro" id="IPR001882">
    <property type="entry name" value="Biotin_BS"/>
</dbReference>
<evidence type="ECO:0000256" key="7">
    <source>
        <dbReference type="ARBA" id="ARBA00023160"/>
    </source>
</evidence>
<evidence type="ECO:0000256" key="1">
    <source>
        <dbReference type="ARBA" id="ARBA00003761"/>
    </source>
</evidence>
<dbReference type="CDD" id="cd06850">
    <property type="entry name" value="biotinyl_domain"/>
    <property type="match status" value="1"/>
</dbReference>
<dbReference type="EMBL" id="CP140158">
    <property type="protein sequence ID" value="WQG85431.1"/>
    <property type="molecule type" value="Genomic_DNA"/>
</dbReference>
<evidence type="ECO:0000313" key="13">
    <source>
        <dbReference type="Proteomes" id="UP001324185"/>
    </source>
</evidence>
<dbReference type="Pfam" id="PF00364">
    <property type="entry name" value="Biotin_lipoyl"/>
    <property type="match status" value="1"/>
</dbReference>
<dbReference type="RefSeq" id="WP_018623417.1">
    <property type="nucleotide sequence ID" value="NZ_CP140158.1"/>
</dbReference>
<keyword evidence="5 9" id="KW-0276">Fatty acid metabolism</keyword>
<accession>A0ABZ0X497</accession>
<proteinExistence type="predicted"/>
<evidence type="ECO:0000256" key="8">
    <source>
        <dbReference type="ARBA" id="ARBA00023267"/>
    </source>
</evidence>
<dbReference type="Gene3D" id="2.40.50.100">
    <property type="match status" value="1"/>
</dbReference>
<reference evidence="12 13" key="1">
    <citation type="submission" date="2023-11" db="EMBL/GenBank/DDBJ databases">
        <title>MicrobeMod: A computational toolkit for identifying prokaryotic methylation and restriction-modification with nanopore sequencing.</title>
        <authorList>
            <person name="Crits-Christoph A."/>
            <person name="Kang S.C."/>
            <person name="Lee H."/>
            <person name="Ostrov N."/>
        </authorList>
    </citation>
    <scope>NUCLEOTIDE SEQUENCE [LARGE SCALE GENOMIC DNA]</scope>
    <source>
        <strain evidence="12 13">DSMZ 16071</strain>
    </source>
</reference>
<keyword evidence="13" id="KW-1185">Reference proteome</keyword>
<organism evidence="12 13">
    <name type="scientific">Kangiella aquimarina</name>
    <dbReference type="NCBI Taxonomy" id="261965"/>
    <lineage>
        <taxon>Bacteria</taxon>
        <taxon>Pseudomonadati</taxon>
        <taxon>Pseudomonadota</taxon>
        <taxon>Gammaproteobacteria</taxon>
        <taxon>Kangiellales</taxon>
        <taxon>Kangiellaceae</taxon>
        <taxon>Kangiella</taxon>
    </lineage>
</organism>
<dbReference type="SUPFAM" id="SSF51230">
    <property type="entry name" value="Single hybrid motif"/>
    <property type="match status" value="1"/>
</dbReference>
<keyword evidence="8 9" id="KW-0092">Biotin</keyword>
<dbReference type="InterPro" id="IPR001249">
    <property type="entry name" value="AcCoA_biotinCC"/>
</dbReference>
<protein>
    <recommendedName>
        <fullName evidence="3 9">Biotin carboxyl carrier protein of acetyl-CoA carboxylase</fullName>
    </recommendedName>
</protein>
<dbReference type="InterPro" id="IPR050709">
    <property type="entry name" value="Biotin_Carboxyl_Carrier/Decarb"/>
</dbReference>
<comment type="pathway">
    <text evidence="2 9">Lipid metabolism; fatty acid biosynthesis.</text>
</comment>
<evidence type="ECO:0000256" key="6">
    <source>
        <dbReference type="ARBA" id="ARBA00023098"/>
    </source>
</evidence>
<evidence type="ECO:0000256" key="5">
    <source>
        <dbReference type="ARBA" id="ARBA00022832"/>
    </source>
</evidence>
<dbReference type="PANTHER" id="PTHR45266">
    <property type="entry name" value="OXALOACETATE DECARBOXYLASE ALPHA CHAIN"/>
    <property type="match status" value="1"/>
</dbReference>
<dbReference type="InterPro" id="IPR000089">
    <property type="entry name" value="Biotin_lipoyl"/>
</dbReference>
<gene>
    <name evidence="12" type="primary">accB</name>
    <name evidence="12" type="ORF">SR900_00790</name>
</gene>
<evidence type="ECO:0000313" key="12">
    <source>
        <dbReference type="EMBL" id="WQG85431.1"/>
    </source>
</evidence>
<evidence type="ECO:0000256" key="2">
    <source>
        <dbReference type="ARBA" id="ARBA00005194"/>
    </source>
</evidence>
<keyword evidence="7 9" id="KW-0275">Fatty acid biosynthesis</keyword>
<feature type="compositionally biased region" description="Low complexity" evidence="10">
    <location>
        <begin position="48"/>
        <end position="73"/>
    </location>
</feature>
<dbReference type="PROSITE" id="PS50968">
    <property type="entry name" value="BIOTINYL_LIPOYL"/>
    <property type="match status" value="1"/>
</dbReference>
<keyword evidence="12" id="KW-0436">Ligase</keyword>
<dbReference type="PROSITE" id="PS00188">
    <property type="entry name" value="BIOTIN"/>
    <property type="match status" value="1"/>
</dbReference>
<evidence type="ECO:0000256" key="9">
    <source>
        <dbReference type="RuleBase" id="RU364072"/>
    </source>
</evidence>
<feature type="domain" description="Lipoyl-binding" evidence="11">
    <location>
        <begin position="69"/>
        <end position="152"/>
    </location>
</feature>
<dbReference type="InterPro" id="IPR011053">
    <property type="entry name" value="Single_hybrid_motif"/>
</dbReference>
<evidence type="ECO:0000256" key="10">
    <source>
        <dbReference type="SAM" id="MobiDB-lite"/>
    </source>
</evidence>
<comment type="function">
    <text evidence="1 9">This protein is a component of the acetyl coenzyme A carboxylase complex; first, biotin carboxylase catalyzes the carboxylation of the carrier protein and then the transcarboxylase transfers the carboxyl group to form malonyl-CoA.</text>
</comment>
<name>A0ABZ0X497_9GAMM</name>
<dbReference type="Proteomes" id="UP001324185">
    <property type="component" value="Chromosome"/>
</dbReference>
<dbReference type="PRINTS" id="PR01071">
    <property type="entry name" value="ACOABIOTINCC"/>
</dbReference>
<dbReference type="GO" id="GO:0003989">
    <property type="term" value="F:acetyl-CoA carboxylase activity"/>
    <property type="evidence" value="ECO:0007669"/>
    <property type="project" value="UniProtKB-EC"/>
</dbReference>
<evidence type="ECO:0000256" key="4">
    <source>
        <dbReference type="ARBA" id="ARBA00022516"/>
    </source>
</evidence>
<dbReference type="PANTHER" id="PTHR45266:SF3">
    <property type="entry name" value="OXALOACETATE DECARBOXYLASE ALPHA CHAIN"/>
    <property type="match status" value="1"/>
</dbReference>
<evidence type="ECO:0000256" key="3">
    <source>
        <dbReference type="ARBA" id="ARBA00017562"/>
    </source>
</evidence>
<keyword evidence="4 9" id="KW-0444">Lipid biosynthesis</keyword>
<feature type="region of interest" description="Disordered" evidence="10">
    <location>
        <begin position="45"/>
        <end position="76"/>
    </location>
</feature>
<keyword evidence="6 9" id="KW-0443">Lipid metabolism</keyword>